<name>U1PKR5_9EURY</name>
<keyword evidence="3" id="KW-0648">Protein biosynthesis</keyword>
<dbReference type="SUPFAM" id="SSF50249">
    <property type="entry name" value="Nucleic acid-binding proteins"/>
    <property type="match status" value="1"/>
</dbReference>
<evidence type="ECO:0000259" key="5">
    <source>
        <dbReference type="PROSITE" id="PS50926"/>
    </source>
</evidence>
<feature type="domain" description="TRAM" evidence="5">
    <location>
        <begin position="186"/>
        <end position="243"/>
    </location>
</feature>
<dbReference type="EMBL" id="KE356560">
    <property type="protein sequence ID" value="ERG92796.1"/>
    <property type="molecule type" value="Genomic_DNA"/>
</dbReference>
<reference evidence="6 7" key="1">
    <citation type="journal article" date="2013" name="PLoS ONE">
        <title>Assembly-driven community genomics of a hypersaline microbial ecosystem.</title>
        <authorList>
            <person name="Podell S."/>
            <person name="Ugalde J.A."/>
            <person name="Narasingarao P."/>
            <person name="Banfield J.F."/>
            <person name="Heidelberg K.B."/>
            <person name="Allen E.E."/>
        </authorList>
    </citation>
    <scope>NUCLEOTIDE SEQUENCE [LARGE SCALE GENOMIC DNA]</scope>
    <source>
        <strain evidence="7">J07HQW1</strain>
    </source>
</reference>
<dbReference type="SUPFAM" id="SSF75689">
    <property type="entry name" value="Zinc-binding domain of translation initiation factor 2 beta"/>
    <property type="match status" value="1"/>
</dbReference>
<dbReference type="Proteomes" id="UP000030649">
    <property type="component" value="Unassembled WGS sequence"/>
</dbReference>
<dbReference type="SUPFAM" id="SSF100966">
    <property type="entry name" value="Translation initiation factor 2 beta, aIF2beta, N-terminal domain"/>
    <property type="match status" value="1"/>
</dbReference>
<dbReference type="Gene3D" id="3.30.30.170">
    <property type="match status" value="1"/>
</dbReference>
<dbReference type="InterPro" id="IPR002792">
    <property type="entry name" value="TRAM_dom"/>
</dbReference>
<accession>U1PKR5</accession>
<feature type="compositionally biased region" description="Low complexity" evidence="4">
    <location>
        <begin position="173"/>
        <end position="183"/>
    </location>
</feature>
<evidence type="ECO:0000313" key="7">
    <source>
        <dbReference type="Proteomes" id="UP000030649"/>
    </source>
</evidence>
<dbReference type="InterPro" id="IPR012340">
    <property type="entry name" value="NA-bd_OB-fold"/>
</dbReference>
<feature type="region of interest" description="Disordered" evidence="4">
    <location>
        <begin position="173"/>
        <end position="192"/>
    </location>
</feature>
<organism evidence="6 7">
    <name type="scientific">Haloquadratum walsbyi J07HQW1</name>
    <dbReference type="NCBI Taxonomy" id="1238424"/>
    <lineage>
        <taxon>Archaea</taxon>
        <taxon>Methanobacteriati</taxon>
        <taxon>Methanobacteriota</taxon>
        <taxon>Stenosarchaea group</taxon>
        <taxon>Halobacteria</taxon>
        <taxon>Halobacteriales</taxon>
        <taxon>Haloferacaceae</taxon>
        <taxon>Haloquadratum</taxon>
    </lineage>
</organism>
<evidence type="ECO:0000256" key="4">
    <source>
        <dbReference type="SAM" id="MobiDB-lite"/>
    </source>
</evidence>
<gene>
    <name evidence="6" type="ORF">J07HQW1_02844</name>
</gene>
<evidence type="ECO:0000256" key="3">
    <source>
        <dbReference type="ARBA" id="ARBA00022917"/>
    </source>
</evidence>
<dbReference type="AlphaFoldDB" id="U1PKR5"/>
<dbReference type="Gene3D" id="2.40.50.140">
    <property type="entry name" value="Nucleic acid-binding proteins"/>
    <property type="match status" value="1"/>
</dbReference>
<evidence type="ECO:0000256" key="1">
    <source>
        <dbReference type="ARBA" id="ARBA00010397"/>
    </source>
</evidence>
<dbReference type="PANTHER" id="PTHR23001">
    <property type="entry name" value="EUKARYOTIC TRANSLATION INITIATION FACTOR"/>
    <property type="match status" value="1"/>
</dbReference>
<sequence>MIYDTDKWCINPVAVCGNSFICPSIFITRNGYTRASAQFCMDYTESLNRALDELPERRDEQSRLSIPDPVGETDGAFTRLTNIGEIADALGRPVEHVHRNVQGELGTNGQLEDERARYNGSFSVADFEAAIDEYIIEYVTCTECGLPDTRLTTEDGVAMLRCEACGAFRPVQKQTTTQQQSQSGPAVEEGATYEVEITGTGRKGDGVAEKGKFTIFVSGAEEGQTVRVQIERTSGTLAFAQVV</sequence>
<dbReference type="STRING" id="1238424.J07HQW1_02844"/>
<dbReference type="InterPro" id="IPR016189">
    <property type="entry name" value="Transl_init_fac_IF2/IF5_N"/>
</dbReference>
<comment type="similarity">
    <text evidence="1">Belongs to the eIF-2-beta/eIF-5 family.</text>
</comment>
<dbReference type="SMART" id="SM00653">
    <property type="entry name" value="eIF2B_5"/>
    <property type="match status" value="1"/>
</dbReference>
<dbReference type="PROSITE" id="PS50926">
    <property type="entry name" value="TRAM"/>
    <property type="match status" value="1"/>
</dbReference>
<dbReference type="HOGENOM" id="CLU_026663_3_0_2"/>
<protein>
    <submittedName>
        <fullName evidence="6">Translation initiation factor 2, beta subunit (EIF-2beta)/eIF-5 N-terminal domain protein</fullName>
    </submittedName>
</protein>
<dbReference type="InterPro" id="IPR045196">
    <property type="entry name" value="IF2/IF5"/>
</dbReference>
<evidence type="ECO:0000256" key="2">
    <source>
        <dbReference type="ARBA" id="ARBA00022540"/>
    </source>
</evidence>
<dbReference type="Pfam" id="PF01873">
    <property type="entry name" value="eIF-5_eIF-2B"/>
    <property type="match status" value="1"/>
</dbReference>
<dbReference type="NCBIfam" id="NF008993">
    <property type="entry name" value="PRK12336.1"/>
    <property type="match status" value="1"/>
</dbReference>
<keyword evidence="2 6" id="KW-0396">Initiation factor</keyword>
<evidence type="ECO:0000313" key="6">
    <source>
        <dbReference type="EMBL" id="ERG92796.1"/>
    </source>
</evidence>
<dbReference type="PANTHER" id="PTHR23001:SF3">
    <property type="entry name" value="EUKARYOTIC TRANSLATION INITIATION FACTOR 2 SUBUNIT 2"/>
    <property type="match status" value="1"/>
</dbReference>
<dbReference type="InterPro" id="IPR016190">
    <property type="entry name" value="Transl_init_fac_IF2/IF5_Zn-bd"/>
</dbReference>
<dbReference type="Pfam" id="PF01938">
    <property type="entry name" value="TRAM"/>
    <property type="match status" value="1"/>
</dbReference>
<dbReference type="GO" id="GO:0003743">
    <property type="term" value="F:translation initiation factor activity"/>
    <property type="evidence" value="ECO:0007669"/>
    <property type="project" value="UniProtKB-KW"/>
</dbReference>
<proteinExistence type="inferred from homology"/>
<dbReference type="InterPro" id="IPR002735">
    <property type="entry name" value="Transl_init_fac_IF2/IF5_dom"/>
</dbReference>